<proteinExistence type="predicted"/>
<organism evidence="2 3">
    <name type="scientific">Strongylus vulgaris</name>
    <name type="common">Blood worm</name>
    <dbReference type="NCBI Taxonomy" id="40348"/>
    <lineage>
        <taxon>Eukaryota</taxon>
        <taxon>Metazoa</taxon>
        <taxon>Ecdysozoa</taxon>
        <taxon>Nematoda</taxon>
        <taxon>Chromadorea</taxon>
        <taxon>Rhabditida</taxon>
        <taxon>Rhabditina</taxon>
        <taxon>Rhabditomorpha</taxon>
        <taxon>Strongyloidea</taxon>
        <taxon>Strongylidae</taxon>
        <taxon>Strongylus</taxon>
    </lineage>
</organism>
<reference evidence="2 3" key="1">
    <citation type="submission" date="2018-11" db="EMBL/GenBank/DDBJ databases">
        <authorList>
            <consortium name="Pathogen Informatics"/>
        </authorList>
    </citation>
    <scope>NUCLEOTIDE SEQUENCE [LARGE SCALE GENOMIC DNA]</scope>
</reference>
<evidence type="ECO:0000313" key="2">
    <source>
        <dbReference type="EMBL" id="VDM85656.1"/>
    </source>
</evidence>
<accession>A0A3P7JQL5</accession>
<protein>
    <submittedName>
        <fullName evidence="2">Uncharacterized protein</fullName>
    </submittedName>
</protein>
<feature type="compositionally biased region" description="Acidic residues" evidence="1">
    <location>
        <begin position="72"/>
        <end position="82"/>
    </location>
</feature>
<gene>
    <name evidence="2" type="ORF">SVUK_LOCUS20654</name>
</gene>
<keyword evidence="3" id="KW-1185">Reference proteome</keyword>
<evidence type="ECO:0000313" key="3">
    <source>
        <dbReference type="Proteomes" id="UP000270094"/>
    </source>
</evidence>
<sequence>MQLHNYQERYLVSCVFGYLKEHEGEGGAEEQEPGPSHGQSVIGGDVPIYKQFTEPLPESEGGDRTPPRLVIDDESEGDEVVEQEGRDEGGWLPEEGE</sequence>
<dbReference type="Proteomes" id="UP000270094">
    <property type="component" value="Unassembled WGS sequence"/>
</dbReference>
<feature type="region of interest" description="Disordered" evidence="1">
    <location>
        <begin position="23"/>
        <end position="97"/>
    </location>
</feature>
<feature type="non-terminal residue" evidence="2">
    <location>
        <position position="97"/>
    </location>
</feature>
<dbReference type="EMBL" id="UYYB01143404">
    <property type="protein sequence ID" value="VDM85656.1"/>
    <property type="molecule type" value="Genomic_DNA"/>
</dbReference>
<dbReference type="AlphaFoldDB" id="A0A3P7JQL5"/>
<evidence type="ECO:0000256" key="1">
    <source>
        <dbReference type="SAM" id="MobiDB-lite"/>
    </source>
</evidence>
<name>A0A3P7JQL5_STRVU</name>